<evidence type="ECO:0000313" key="4">
    <source>
        <dbReference type="Proteomes" id="UP000305067"/>
    </source>
</evidence>
<feature type="compositionally biased region" description="Polar residues" evidence="1">
    <location>
        <begin position="522"/>
        <end position="535"/>
    </location>
</feature>
<feature type="compositionally biased region" description="Polar residues" evidence="1">
    <location>
        <begin position="466"/>
        <end position="485"/>
    </location>
</feature>
<feature type="region of interest" description="Disordered" evidence="1">
    <location>
        <begin position="1"/>
        <end position="23"/>
    </location>
</feature>
<dbReference type="Gene3D" id="3.30.160.60">
    <property type="entry name" value="Classic Zinc Finger"/>
    <property type="match status" value="1"/>
</dbReference>
<feature type="compositionally biased region" description="Low complexity" evidence="1">
    <location>
        <begin position="214"/>
        <end position="233"/>
    </location>
</feature>
<feature type="region of interest" description="Disordered" evidence="1">
    <location>
        <begin position="463"/>
        <end position="485"/>
    </location>
</feature>
<dbReference type="CDD" id="cd12193">
    <property type="entry name" value="bZIP_GCN4"/>
    <property type="match status" value="1"/>
</dbReference>
<accession>A0A5C3R1M0</accession>
<evidence type="ECO:0000259" key="2">
    <source>
        <dbReference type="PROSITE" id="PS00036"/>
    </source>
</evidence>
<evidence type="ECO:0000313" key="3">
    <source>
        <dbReference type="EMBL" id="TFL04624.1"/>
    </source>
</evidence>
<organism evidence="3 4">
    <name type="scientific">Pterulicium gracile</name>
    <dbReference type="NCBI Taxonomy" id="1884261"/>
    <lineage>
        <taxon>Eukaryota</taxon>
        <taxon>Fungi</taxon>
        <taxon>Dikarya</taxon>
        <taxon>Basidiomycota</taxon>
        <taxon>Agaricomycotina</taxon>
        <taxon>Agaricomycetes</taxon>
        <taxon>Agaricomycetidae</taxon>
        <taxon>Agaricales</taxon>
        <taxon>Pleurotineae</taxon>
        <taxon>Pterulaceae</taxon>
        <taxon>Pterulicium</taxon>
    </lineage>
</organism>
<dbReference type="InterPro" id="IPR046347">
    <property type="entry name" value="bZIP_sf"/>
</dbReference>
<dbReference type="SUPFAM" id="SSF57959">
    <property type="entry name" value="Leucine zipper domain"/>
    <property type="match status" value="1"/>
</dbReference>
<dbReference type="Proteomes" id="UP000305067">
    <property type="component" value="Unassembled WGS sequence"/>
</dbReference>
<dbReference type="InterPro" id="IPR004827">
    <property type="entry name" value="bZIP"/>
</dbReference>
<feature type="compositionally biased region" description="Low complexity" evidence="1">
    <location>
        <begin position="502"/>
        <end position="514"/>
    </location>
</feature>
<reference evidence="3 4" key="1">
    <citation type="journal article" date="2019" name="Nat. Ecol. Evol.">
        <title>Megaphylogeny resolves global patterns of mushroom evolution.</title>
        <authorList>
            <person name="Varga T."/>
            <person name="Krizsan K."/>
            <person name="Foldi C."/>
            <person name="Dima B."/>
            <person name="Sanchez-Garcia M."/>
            <person name="Sanchez-Ramirez S."/>
            <person name="Szollosi G.J."/>
            <person name="Szarkandi J.G."/>
            <person name="Papp V."/>
            <person name="Albert L."/>
            <person name="Andreopoulos W."/>
            <person name="Angelini C."/>
            <person name="Antonin V."/>
            <person name="Barry K.W."/>
            <person name="Bougher N.L."/>
            <person name="Buchanan P."/>
            <person name="Buyck B."/>
            <person name="Bense V."/>
            <person name="Catcheside P."/>
            <person name="Chovatia M."/>
            <person name="Cooper J."/>
            <person name="Damon W."/>
            <person name="Desjardin D."/>
            <person name="Finy P."/>
            <person name="Geml J."/>
            <person name="Haridas S."/>
            <person name="Hughes K."/>
            <person name="Justo A."/>
            <person name="Karasinski D."/>
            <person name="Kautmanova I."/>
            <person name="Kiss B."/>
            <person name="Kocsube S."/>
            <person name="Kotiranta H."/>
            <person name="LaButti K.M."/>
            <person name="Lechner B.E."/>
            <person name="Liimatainen K."/>
            <person name="Lipzen A."/>
            <person name="Lukacs Z."/>
            <person name="Mihaltcheva S."/>
            <person name="Morgado L.N."/>
            <person name="Niskanen T."/>
            <person name="Noordeloos M.E."/>
            <person name="Ohm R.A."/>
            <person name="Ortiz-Santana B."/>
            <person name="Ovrebo C."/>
            <person name="Racz N."/>
            <person name="Riley R."/>
            <person name="Savchenko A."/>
            <person name="Shiryaev A."/>
            <person name="Soop K."/>
            <person name="Spirin V."/>
            <person name="Szebenyi C."/>
            <person name="Tomsovsky M."/>
            <person name="Tulloss R.E."/>
            <person name="Uehling J."/>
            <person name="Grigoriev I.V."/>
            <person name="Vagvolgyi C."/>
            <person name="Papp T."/>
            <person name="Martin F.M."/>
            <person name="Miettinen O."/>
            <person name="Hibbett D.S."/>
            <person name="Nagy L.G."/>
        </authorList>
    </citation>
    <scope>NUCLEOTIDE SEQUENCE [LARGE SCALE GENOMIC DNA]</scope>
    <source>
        <strain evidence="3 4">CBS 309.79</strain>
    </source>
</reference>
<dbReference type="STRING" id="1884261.A0A5C3R1M0"/>
<dbReference type="AlphaFoldDB" id="A0A5C3R1M0"/>
<feature type="region of interest" description="Disordered" evidence="1">
    <location>
        <begin position="254"/>
        <end position="321"/>
    </location>
</feature>
<gene>
    <name evidence="3" type="ORF">BDV98DRAFT_325277</name>
</gene>
<dbReference type="EMBL" id="ML178818">
    <property type="protein sequence ID" value="TFL04624.1"/>
    <property type="molecule type" value="Genomic_DNA"/>
</dbReference>
<feature type="compositionally biased region" description="Polar residues" evidence="1">
    <location>
        <begin position="118"/>
        <end position="143"/>
    </location>
</feature>
<evidence type="ECO:0000256" key="1">
    <source>
        <dbReference type="SAM" id="MobiDB-lite"/>
    </source>
</evidence>
<proteinExistence type="predicted"/>
<dbReference type="PROSITE" id="PS00036">
    <property type="entry name" value="BZIP_BASIC"/>
    <property type="match status" value="1"/>
</dbReference>
<dbReference type="Pfam" id="PF07716">
    <property type="entry name" value="bZIP_2"/>
    <property type="match status" value="1"/>
</dbReference>
<dbReference type="SMART" id="SM00338">
    <property type="entry name" value="BRLZ"/>
    <property type="match status" value="1"/>
</dbReference>
<dbReference type="GO" id="GO:0003700">
    <property type="term" value="F:DNA-binding transcription factor activity"/>
    <property type="evidence" value="ECO:0007669"/>
    <property type="project" value="InterPro"/>
</dbReference>
<feature type="region of interest" description="Disordered" evidence="1">
    <location>
        <begin position="118"/>
        <end position="196"/>
    </location>
</feature>
<feature type="compositionally biased region" description="Polar residues" evidence="1">
    <location>
        <begin position="254"/>
        <end position="268"/>
    </location>
</feature>
<keyword evidence="4" id="KW-1185">Reference proteome</keyword>
<protein>
    <recommendedName>
        <fullName evidence="2">BZIP domain-containing protein</fullName>
    </recommendedName>
</protein>
<feature type="region of interest" description="Disordered" evidence="1">
    <location>
        <begin position="213"/>
        <end position="234"/>
    </location>
</feature>
<name>A0A5C3R1M0_9AGAR</name>
<feature type="domain" description="BZIP" evidence="2">
    <location>
        <begin position="595"/>
        <end position="609"/>
    </location>
</feature>
<feature type="compositionally biased region" description="Polar residues" evidence="1">
    <location>
        <begin position="165"/>
        <end position="182"/>
    </location>
</feature>
<dbReference type="OrthoDB" id="2257100at2759"/>
<sequence length="653" mass="70358">MLSVAAVERTEMSSSSPTMKPVDSDLIRAFSPQKGGNDATMLESAPVRRGYAGIGGVHVAPHDETMMSTRTSLGGLGYGGAGPIADLEHYCHHPSLLLSSPSIDDGLQQCDDRLKLTTNSSTTRRQPVHHQQYSPLATTNTGASIHHPRENVHPTAGHGIPATQPGAQQQFLDGFPSTSSGTAAAPPDVNVSSTGHSPLNAFNFPSFLPPPPKLKSATSSSSSSSLPTSRPSTVTDQDMFDFAQMSANYLNMLQSNPEDNHQDASPQASHPGLPEMPFQYSRPTGGESRGKPIQNDPMWSTDYSSPPSSPLSPSTVSSGNDMQVSPMFASPHEEFLTSPLLDEDYREFMSPDFDTPFSTFLSTPDFGASAPLPPMSRGTLDDTAFHVHHGNSDAYNMPLIHNPAAYAYDDSPLIPFDESYSGLSLVDGSEQPVIGEGGAAHYNNGLLSKQPAPTTTIHQHALAPSALSSSVQTPPTPNPTVLDSDQMYTMSPAIDDVDEFPAPTGRAAATAPSRRQLRGASNKYTGTRRNVTPSTLIPDDAPIQRRNYGGGVPTPVKRTSKKRTASEAFDSSTLTTEEELEAAREQGLLSQAEYKRIQNTLAARKSRKRKLQHQIDLEDKVESMSKERDMWKDRALMLAGMLRAQGMEVQFDD</sequence>
<feature type="region of interest" description="Disordered" evidence="1">
    <location>
        <begin position="502"/>
        <end position="561"/>
    </location>
</feature>